<reference evidence="2" key="1">
    <citation type="journal article" date="2023" name="Hortic. Res.">
        <title>A chromosome-level phased genome enabling allele-level studies in sweet orange: a case study on citrus Huanglongbing tolerance.</title>
        <authorList>
            <person name="Wu B."/>
            <person name="Yu Q."/>
            <person name="Deng Z."/>
            <person name="Duan Y."/>
            <person name="Luo F."/>
            <person name="Gmitter F. Jr."/>
        </authorList>
    </citation>
    <scope>NUCLEOTIDE SEQUENCE [LARGE SCALE GENOMIC DNA]</scope>
    <source>
        <strain evidence="2">cv. Valencia</strain>
    </source>
</reference>
<sequence length="120" mass="14349">MNTTGRSERINSFFDAFVTSTTNLIEFVDKYEQALKKIMEKESNEDFKSEQKYGIVTKLYTRNAFNKFKDEWSQFMGIPCRHILKVFVRLDIDLIPDHFTLSRWKQEANKFRIMDSKYLG</sequence>
<dbReference type="Proteomes" id="UP000829398">
    <property type="component" value="Chromosome 1"/>
</dbReference>
<gene>
    <name evidence="1" type="ORF">KPL71_001363</name>
</gene>
<evidence type="ECO:0000313" key="1">
    <source>
        <dbReference type="EMBL" id="KAH9802382.1"/>
    </source>
</evidence>
<evidence type="ECO:0000313" key="2">
    <source>
        <dbReference type="Proteomes" id="UP000829398"/>
    </source>
</evidence>
<keyword evidence="2" id="KW-1185">Reference proteome</keyword>
<protein>
    <submittedName>
        <fullName evidence="1">Uncharacterized protein</fullName>
    </submittedName>
</protein>
<comment type="caution">
    <text evidence="1">The sequence shown here is derived from an EMBL/GenBank/DDBJ whole genome shotgun (WGS) entry which is preliminary data.</text>
</comment>
<proteinExistence type="predicted"/>
<organism evidence="1 2">
    <name type="scientific">Citrus sinensis</name>
    <name type="common">Sweet orange</name>
    <name type="synonym">Citrus aurantium var. sinensis</name>
    <dbReference type="NCBI Taxonomy" id="2711"/>
    <lineage>
        <taxon>Eukaryota</taxon>
        <taxon>Viridiplantae</taxon>
        <taxon>Streptophyta</taxon>
        <taxon>Embryophyta</taxon>
        <taxon>Tracheophyta</taxon>
        <taxon>Spermatophyta</taxon>
        <taxon>Magnoliopsida</taxon>
        <taxon>eudicotyledons</taxon>
        <taxon>Gunneridae</taxon>
        <taxon>Pentapetalae</taxon>
        <taxon>rosids</taxon>
        <taxon>malvids</taxon>
        <taxon>Sapindales</taxon>
        <taxon>Rutaceae</taxon>
        <taxon>Aurantioideae</taxon>
        <taxon>Citrus</taxon>
    </lineage>
</organism>
<name>A0ACB8NVY3_CITSI</name>
<accession>A0ACB8NVY3</accession>
<dbReference type="EMBL" id="CM039170">
    <property type="protein sequence ID" value="KAH9802382.1"/>
    <property type="molecule type" value="Genomic_DNA"/>
</dbReference>